<dbReference type="EMBL" id="JAIQ01000089">
    <property type="protein sequence ID" value="KLE00003.1"/>
    <property type="molecule type" value="Genomic_DNA"/>
</dbReference>
<organism evidence="2 3">
    <name type="scientific">Aliarcobacter butzleri L348</name>
    <dbReference type="NCBI Taxonomy" id="1447256"/>
    <lineage>
        <taxon>Bacteria</taxon>
        <taxon>Pseudomonadati</taxon>
        <taxon>Campylobacterota</taxon>
        <taxon>Epsilonproteobacteria</taxon>
        <taxon>Campylobacterales</taxon>
        <taxon>Arcobacteraceae</taxon>
        <taxon>Aliarcobacter</taxon>
    </lineage>
</organism>
<feature type="transmembrane region" description="Helical" evidence="1">
    <location>
        <begin position="103"/>
        <end position="122"/>
    </location>
</feature>
<feature type="transmembrane region" description="Helical" evidence="1">
    <location>
        <begin position="12"/>
        <end position="29"/>
    </location>
</feature>
<evidence type="ECO:0008006" key="4">
    <source>
        <dbReference type="Google" id="ProtNLM"/>
    </source>
</evidence>
<reference evidence="2 3" key="1">
    <citation type="submission" date="2014-01" db="EMBL/GenBank/DDBJ databases">
        <title>Development of a Comparative Genomic Fingerprinting Assay for High Resolution Genotyping of Arcobacter butzleri.</title>
        <authorList>
            <person name="Webb A.L."/>
            <person name="Inglis G.D."/>
            <person name="Kruczkiewicz P."/>
            <person name="Selinger L.B."/>
            <person name="Taboada E.N."/>
        </authorList>
    </citation>
    <scope>NUCLEOTIDE SEQUENCE [LARGE SCALE GENOMIC DNA]</scope>
    <source>
        <strain evidence="2 3">L348</strain>
    </source>
</reference>
<protein>
    <recommendedName>
        <fullName evidence="4">Phosphate-starvation-inducible E</fullName>
    </recommendedName>
</protein>
<dbReference type="AlphaFoldDB" id="A0A0G9K6Z2"/>
<dbReference type="PATRIC" id="fig|1447256.3.peg.1208"/>
<keyword evidence="1" id="KW-1133">Transmembrane helix</keyword>
<keyword evidence="1" id="KW-0472">Membrane</keyword>
<gene>
    <name evidence="2" type="ORF">AA20_06200</name>
</gene>
<sequence length="134" mass="15835">MEKLKIFFQNRLNLEVFLAITLLVIASIFGLIVELIIYLLYFMIFLEIVRVLIGFIYEKRVRIRLLIDIFIILALREFIVNVVKINNEDFNSIFNVFASSTNYHILIFSGVLVFLFVLRFLAKVTSPDEYFNKN</sequence>
<keyword evidence="1" id="KW-0812">Transmembrane</keyword>
<feature type="transmembrane region" description="Helical" evidence="1">
    <location>
        <begin position="35"/>
        <end position="53"/>
    </location>
</feature>
<dbReference type="Proteomes" id="UP000035514">
    <property type="component" value="Unassembled WGS sequence"/>
</dbReference>
<evidence type="ECO:0000256" key="1">
    <source>
        <dbReference type="SAM" id="Phobius"/>
    </source>
</evidence>
<feature type="transmembrane region" description="Helical" evidence="1">
    <location>
        <begin position="65"/>
        <end position="83"/>
    </location>
</feature>
<comment type="caution">
    <text evidence="2">The sequence shown here is derived from an EMBL/GenBank/DDBJ whole genome shotgun (WGS) entry which is preliminary data.</text>
</comment>
<evidence type="ECO:0000313" key="3">
    <source>
        <dbReference type="Proteomes" id="UP000035514"/>
    </source>
</evidence>
<name>A0A0G9K6Z2_9BACT</name>
<proteinExistence type="predicted"/>
<evidence type="ECO:0000313" key="2">
    <source>
        <dbReference type="EMBL" id="KLE00003.1"/>
    </source>
</evidence>
<accession>A0A0G9K6Z2</accession>
<dbReference type="RefSeq" id="WP_046991897.1">
    <property type="nucleotide sequence ID" value="NZ_JAIQ01000089.1"/>
</dbReference>